<dbReference type="AlphaFoldDB" id="A0A4Y8LM20"/>
<dbReference type="Proteomes" id="UP000297776">
    <property type="component" value="Unassembled WGS sequence"/>
</dbReference>
<dbReference type="EMBL" id="SORX01000002">
    <property type="protein sequence ID" value="TFE03023.1"/>
    <property type="molecule type" value="Genomic_DNA"/>
</dbReference>
<proteinExistence type="predicted"/>
<evidence type="ECO:0008006" key="3">
    <source>
        <dbReference type="Google" id="ProtNLM"/>
    </source>
</evidence>
<dbReference type="GO" id="GO:0008990">
    <property type="term" value="F:rRNA (guanine-N2-)-methyltransferase activity"/>
    <property type="evidence" value="ECO:0007669"/>
    <property type="project" value="InterPro"/>
</dbReference>
<keyword evidence="2" id="KW-1185">Reference proteome</keyword>
<dbReference type="PANTHER" id="PTHR36112">
    <property type="entry name" value="RIBOSOMAL RNA SMALL SUBUNIT METHYLTRANSFERASE J"/>
    <property type="match status" value="1"/>
</dbReference>
<reference evidence="1 2" key="1">
    <citation type="submission" date="2019-03" db="EMBL/GenBank/DDBJ databases">
        <authorList>
            <person name="Yang Y."/>
        </authorList>
    </citation>
    <scope>NUCLEOTIDE SEQUENCE [LARGE SCALE GENOMIC DNA]</scope>
    <source>
        <strain evidence="1 2">ASL-1</strain>
    </source>
</reference>
<evidence type="ECO:0000313" key="2">
    <source>
        <dbReference type="Proteomes" id="UP000297776"/>
    </source>
</evidence>
<dbReference type="SUPFAM" id="SSF53335">
    <property type="entry name" value="S-adenosyl-L-methionine-dependent methyltransferases"/>
    <property type="match status" value="1"/>
</dbReference>
<dbReference type="Pfam" id="PF04445">
    <property type="entry name" value="SAM_MT"/>
    <property type="match status" value="1"/>
</dbReference>
<protein>
    <recommendedName>
        <fullName evidence="3">SAM-dependent methyltransferase</fullName>
    </recommendedName>
</protein>
<organism evidence="1 2">
    <name type="scientific">Jeotgalibacillus salarius</name>
    <dbReference type="NCBI Taxonomy" id="546023"/>
    <lineage>
        <taxon>Bacteria</taxon>
        <taxon>Bacillati</taxon>
        <taxon>Bacillota</taxon>
        <taxon>Bacilli</taxon>
        <taxon>Bacillales</taxon>
        <taxon>Caryophanaceae</taxon>
        <taxon>Jeotgalibacillus</taxon>
    </lineage>
</organism>
<comment type="caution">
    <text evidence="1">The sequence shown here is derived from an EMBL/GenBank/DDBJ whole genome shotgun (WGS) entry which is preliminary data.</text>
</comment>
<dbReference type="OrthoDB" id="1653798at2"/>
<dbReference type="PANTHER" id="PTHR36112:SF1">
    <property type="entry name" value="RIBOSOMAL RNA SMALL SUBUNIT METHYLTRANSFERASE J"/>
    <property type="match status" value="1"/>
</dbReference>
<dbReference type="InterPro" id="IPR029063">
    <property type="entry name" value="SAM-dependent_MTases_sf"/>
</dbReference>
<dbReference type="Gene3D" id="3.40.50.150">
    <property type="entry name" value="Vaccinia Virus protein VP39"/>
    <property type="match status" value="1"/>
</dbReference>
<gene>
    <name evidence="1" type="ORF">E2626_04215</name>
</gene>
<name>A0A4Y8LM20_9BACL</name>
<evidence type="ECO:0000313" key="1">
    <source>
        <dbReference type="EMBL" id="TFE03023.1"/>
    </source>
</evidence>
<sequence length="268" mass="30757">MQWINIAKGSAVIITTSGRPGEITYLNVVKAQQFFSDAIFIERDKRSIKQLQEQFKDLILVAGENRFELYTMESSDPFFYHPNSASFRIKRMIKGEKDPLIEAADLLPEDRFLDCTAGLASDALVASWFCNQPVTAIESKREIAFITAQGLKCFQHKIDDINAAMRKINIHNEHADSYLKNCLSDSFDVVYFDPMFHEAIQSEGLSHMRELADYDDGHLYDSVQEAVRVARKTVVLKDHFRSNRFHQLGFERIIRPSTKQHYGVISVK</sequence>
<dbReference type="InterPro" id="IPR007536">
    <property type="entry name" value="16SrRNA_methylTrfase_J"/>
</dbReference>
<accession>A0A4Y8LM20</accession>